<comment type="similarity">
    <text evidence="1">Belongs to the histone H2B family.</text>
</comment>
<dbReference type="SMART" id="SM00427">
    <property type="entry name" value="H2B"/>
    <property type="match status" value="1"/>
</dbReference>
<keyword evidence="5" id="KW-1185">Reference proteome</keyword>
<dbReference type="Pfam" id="PF00125">
    <property type="entry name" value="Histone"/>
    <property type="match status" value="1"/>
</dbReference>
<dbReference type="AlphaFoldDB" id="A0A238FJU4"/>
<dbReference type="GO" id="GO:0005634">
    <property type="term" value="C:nucleus"/>
    <property type="evidence" value="ECO:0007669"/>
    <property type="project" value="UniProtKB-ARBA"/>
</dbReference>
<dbReference type="SUPFAM" id="SSF47113">
    <property type="entry name" value="Histone-fold"/>
    <property type="match status" value="1"/>
</dbReference>
<evidence type="ECO:0000313" key="5">
    <source>
        <dbReference type="Proteomes" id="UP000198372"/>
    </source>
</evidence>
<dbReference type="STRING" id="269621.A0A238FJU4"/>
<feature type="region of interest" description="Disordered" evidence="2">
    <location>
        <begin position="19"/>
        <end position="41"/>
    </location>
</feature>
<dbReference type="EMBL" id="FMSP01000020">
    <property type="protein sequence ID" value="SCV74060.1"/>
    <property type="molecule type" value="Genomic_DNA"/>
</dbReference>
<dbReference type="InterPro" id="IPR009072">
    <property type="entry name" value="Histone-fold"/>
</dbReference>
<dbReference type="PRINTS" id="PR00621">
    <property type="entry name" value="HISTONEH2B"/>
</dbReference>
<accession>A0A238FJU4</accession>
<dbReference type="GO" id="GO:0000786">
    <property type="term" value="C:nucleosome"/>
    <property type="evidence" value="ECO:0007669"/>
    <property type="project" value="InterPro"/>
</dbReference>
<dbReference type="GO" id="GO:0003677">
    <property type="term" value="F:DNA binding"/>
    <property type="evidence" value="ECO:0007669"/>
    <property type="project" value="InterPro"/>
</dbReference>
<dbReference type="FunFam" id="1.10.20.10:FF:000043">
    <property type="entry name" value="Histone H2B"/>
    <property type="match status" value="1"/>
</dbReference>
<dbReference type="InterPro" id="IPR000558">
    <property type="entry name" value="Histone_H2B"/>
</dbReference>
<organism evidence="4 5">
    <name type="scientific">Microbotryum intermedium</name>
    <dbReference type="NCBI Taxonomy" id="269621"/>
    <lineage>
        <taxon>Eukaryota</taxon>
        <taxon>Fungi</taxon>
        <taxon>Dikarya</taxon>
        <taxon>Basidiomycota</taxon>
        <taxon>Pucciniomycotina</taxon>
        <taxon>Microbotryomycetes</taxon>
        <taxon>Microbotryales</taxon>
        <taxon>Microbotryaceae</taxon>
        <taxon>Microbotryum</taxon>
    </lineage>
</organism>
<evidence type="ECO:0000313" key="4">
    <source>
        <dbReference type="EMBL" id="SCV74060.1"/>
    </source>
</evidence>
<dbReference type="Proteomes" id="UP000198372">
    <property type="component" value="Unassembled WGS sequence"/>
</dbReference>
<dbReference type="Gene3D" id="1.10.20.10">
    <property type="entry name" value="Histone, subunit A"/>
    <property type="match status" value="1"/>
</dbReference>
<reference evidence="5" key="1">
    <citation type="submission" date="2016-09" db="EMBL/GenBank/DDBJ databases">
        <authorList>
            <person name="Jeantristanb JTB J.-T."/>
            <person name="Ricardo R."/>
        </authorList>
    </citation>
    <scope>NUCLEOTIDE SEQUENCE [LARGE SCALE GENOMIC DNA]</scope>
</reference>
<feature type="domain" description="Core Histone H2A/H2B/H3" evidence="3">
    <location>
        <begin position="32"/>
        <end position="102"/>
    </location>
</feature>
<feature type="compositionally biased region" description="Basic residues" evidence="2">
    <location>
        <begin position="32"/>
        <end position="41"/>
    </location>
</feature>
<gene>
    <name evidence="4" type="ORF">BQ2448_6492</name>
</gene>
<evidence type="ECO:0000259" key="3">
    <source>
        <dbReference type="Pfam" id="PF00125"/>
    </source>
</evidence>
<name>A0A238FJU4_9BASI</name>
<dbReference type="InterPro" id="IPR007125">
    <property type="entry name" value="H2A/H2B/H3"/>
</dbReference>
<protein>
    <submittedName>
        <fullName evidence="4">BQ2448_6492 protein</fullName>
    </submittedName>
</protein>
<dbReference type="GO" id="GO:0046982">
    <property type="term" value="F:protein heterodimerization activity"/>
    <property type="evidence" value="ECO:0007669"/>
    <property type="project" value="InterPro"/>
</dbReference>
<evidence type="ECO:0000256" key="2">
    <source>
        <dbReference type="SAM" id="MobiDB-lite"/>
    </source>
</evidence>
<proteinExistence type="inferred from homology"/>
<dbReference type="PANTHER" id="PTHR23428">
    <property type="entry name" value="HISTONE H2B"/>
    <property type="match status" value="1"/>
</dbReference>
<dbReference type="GO" id="GO:0030527">
    <property type="term" value="F:structural constituent of chromatin"/>
    <property type="evidence" value="ECO:0007669"/>
    <property type="project" value="InterPro"/>
</dbReference>
<sequence>MAPELSVIPGKAPATKVVSKKSVKSVATPGATKKKGKRHKKRQETYSTYIYKVLKQVHPDTGILKKAISVMFERIAAEAAKLAAHNKKSTIAAREIQSSVRLLPDELSKHAISEGTKAFSSKCTCPVLCTRFWMHGPEHLVLFAEFSADK</sequence>
<evidence type="ECO:0000256" key="1">
    <source>
        <dbReference type="ARBA" id="ARBA00006846"/>
    </source>
</evidence>
<dbReference type="CDD" id="cd22910">
    <property type="entry name" value="HFD_H2B"/>
    <property type="match status" value="1"/>
</dbReference>